<dbReference type="PANTHER" id="PTHR24321:SF8">
    <property type="entry name" value="ESTRADIOL 17-BETA-DEHYDROGENASE 8-RELATED"/>
    <property type="match status" value="1"/>
</dbReference>
<dbReference type="Proteomes" id="UP001489004">
    <property type="component" value="Unassembled WGS sequence"/>
</dbReference>
<proteinExistence type="inferred from homology"/>
<evidence type="ECO:0000313" key="3">
    <source>
        <dbReference type="EMBL" id="KAK9816867.1"/>
    </source>
</evidence>
<protein>
    <submittedName>
        <fullName evidence="3">Uncharacterized protein</fullName>
    </submittedName>
</protein>
<name>A0AAW1Q917_9CHLO</name>
<comment type="caution">
    <text evidence="3">The sequence shown here is derived from an EMBL/GenBank/DDBJ whole genome shotgun (WGS) entry which is preliminary data.</text>
</comment>
<dbReference type="CDD" id="cd05233">
    <property type="entry name" value="SDR_c"/>
    <property type="match status" value="1"/>
</dbReference>
<keyword evidence="2" id="KW-0560">Oxidoreductase</keyword>
<dbReference type="PRINTS" id="PR00081">
    <property type="entry name" value="GDHRDH"/>
</dbReference>
<comment type="similarity">
    <text evidence="1">Belongs to the short-chain dehydrogenases/reductases (SDR) family.</text>
</comment>
<dbReference type="FunFam" id="3.40.50.720:FF:000084">
    <property type="entry name" value="Short-chain dehydrogenase reductase"/>
    <property type="match status" value="1"/>
</dbReference>
<dbReference type="SUPFAM" id="SSF51735">
    <property type="entry name" value="NAD(P)-binding Rossmann-fold domains"/>
    <property type="match status" value="1"/>
</dbReference>
<dbReference type="Gene3D" id="3.40.50.720">
    <property type="entry name" value="NAD(P)-binding Rossmann-like Domain"/>
    <property type="match status" value="1"/>
</dbReference>
<organism evidence="3 4">
    <name type="scientific">[Myrmecia] bisecta</name>
    <dbReference type="NCBI Taxonomy" id="41462"/>
    <lineage>
        <taxon>Eukaryota</taxon>
        <taxon>Viridiplantae</taxon>
        <taxon>Chlorophyta</taxon>
        <taxon>core chlorophytes</taxon>
        <taxon>Trebouxiophyceae</taxon>
        <taxon>Trebouxiales</taxon>
        <taxon>Trebouxiaceae</taxon>
        <taxon>Myrmecia</taxon>
    </lineage>
</organism>
<dbReference type="GO" id="GO:0016491">
    <property type="term" value="F:oxidoreductase activity"/>
    <property type="evidence" value="ECO:0007669"/>
    <property type="project" value="UniProtKB-KW"/>
</dbReference>
<evidence type="ECO:0000313" key="4">
    <source>
        <dbReference type="Proteomes" id="UP001489004"/>
    </source>
</evidence>
<gene>
    <name evidence="3" type="ORF">WJX72_006302</name>
</gene>
<dbReference type="EMBL" id="JALJOR010000005">
    <property type="protein sequence ID" value="KAK9816867.1"/>
    <property type="molecule type" value="Genomic_DNA"/>
</dbReference>
<dbReference type="InterPro" id="IPR002347">
    <property type="entry name" value="SDR_fam"/>
</dbReference>
<evidence type="ECO:0000256" key="2">
    <source>
        <dbReference type="ARBA" id="ARBA00023002"/>
    </source>
</evidence>
<dbReference type="PRINTS" id="PR00080">
    <property type="entry name" value="SDRFAMILY"/>
</dbReference>
<sequence>MGYEATSITVDMAVEEQVKVLVTTAITWGGGRLDILVNNAARFVFADAESATNEDWDAVLDTNIKGYAFAIKHAIHEMKQNGGSSTEPGGAIVNIASVSSFIAQPAFVPYSTSKAAVIGLTKCSAMDAGKYGIRVNAVAPGPIYTQGTHRHAASLGKSVEEVTKQQTDIMIMKRIGQPSEVAAAVAFLASPDASFITGTCLVVDGGYLATGV</sequence>
<dbReference type="PANTHER" id="PTHR24321">
    <property type="entry name" value="DEHYDROGENASES, SHORT CHAIN"/>
    <property type="match status" value="1"/>
</dbReference>
<keyword evidence="4" id="KW-1185">Reference proteome</keyword>
<dbReference type="InterPro" id="IPR036291">
    <property type="entry name" value="NAD(P)-bd_dom_sf"/>
</dbReference>
<reference evidence="3 4" key="1">
    <citation type="journal article" date="2024" name="Nat. Commun.">
        <title>Phylogenomics reveals the evolutionary origins of lichenization in chlorophyte algae.</title>
        <authorList>
            <person name="Puginier C."/>
            <person name="Libourel C."/>
            <person name="Otte J."/>
            <person name="Skaloud P."/>
            <person name="Haon M."/>
            <person name="Grisel S."/>
            <person name="Petersen M."/>
            <person name="Berrin J.G."/>
            <person name="Delaux P.M."/>
            <person name="Dal Grande F."/>
            <person name="Keller J."/>
        </authorList>
    </citation>
    <scope>NUCLEOTIDE SEQUENCE [LARGE SCALE GENOMIC DNA]</scope>
    <source>
        <strain evidence="3 4">SAG 2043</strain>
    </source>
</reference>
<accession>A0AAW1Q917</accession>
<evidence type="ECO:0000256" key="1">
    <source>
        <dbReference type="ARBA" id="ARBA00006484"/>
    </source>
</evidence>
<dbReference type="AlphaFoldDB" id="A0AAW1Q917"/>
<dbReference type="Pfam" id="PF13561">
    <property type="entry name" value="adh_short_C2"/>
    <property type="match status" value="1"/>
</dbReference>